<evidence type="ECO:0000256" key="1">
    <source>
        <dbReference type="SAM" id="MobiDB-lite"/>
    </source>
</evidence>
<evidence type="ECO:0000313" key="2">
    <source>
        <dbReference type="EMBL" id="VDI00458.1"/>
    </source>
</evidence>
<accession>A0A8B6C5D0</accession>
<dbReference type="OrthoDB" id="6115478at2759"/>
<proteinExistence type="predicted"/>
<protein>
    <submittedName>
        <fullName evidence="2">Uncharacterized protein</fullName>
    </submittedName>
</protein>
<dbReference type="AlphaFoldDB" id="A0A8B6C5D0"/>
<dbReference type="Proteomes" id="UP000596742">
    <property type="component" value="Unassembled WGS sequence"/>
</dbReference>
<dbReference type="EMBL" id="UYJE01001234">
    <property type="protein sequence ID" value="VDI00458.1"/>
    <property type="molecule type" value="Genomic_DNA"/>
</dbReference>
<feature type="compositionally biased region" description="Low complexity" evidence="1">
    <location>
        <begin position="117"/>
        <end position="128"/>
    </location>
</feature>
<comment type="caution">
    <text evidence="2">The sequence shown here is derived from an EMBL/GenBank/DDBJ whole genome shotgun (WGS) entry which is preliminary data.</text>
</comment>
<reference evidence="2" key="1">
    <citation type="submission" date="2018-11" db="EMBL/GenBank/DDBJ databases">
        <authorList>
            <person name="Alioto T."/>
            <person name="Alioto T."/>
        </authorList>
    </citation>
    <scope>NUCLEOTIDE SEQUENCE</scope>
</reference>
<organism evidence="2 3">
    <name type="scientific">Mytilus galloprovincialis</name>
    <name type="common">Mediterranean mussel</name>
    <dbReference type="NCBI Taxonomy" id="29158"/>
    <lineage>
        <taxon>Eukaryota</taxon>
        <taxon>Metazoa</taxon>
        <taxon>Spiralia</taxon>
        <taxon>Lophotrochozoa</taxon>
        <taxon>Mollusca</taxon>
        <taxon>Bivalvia</taxon>
        <taxon>Autobranchia</taxon>
        <taxon>Pteriomorphia</taxon>
        <taxon>Mytilida</taxon>
        <taxon>Mytiloidea</taxon>
        <taxon>Mytilidae</taxon>
        <taxon>Mytilinae</taxon>
        <taxon>Mytilus</taxon>
    </lineage>
</organism>
<keyword evidence="3" id="KW-1185">Reference proteome</keyword>
<feature type="compositionally biased region" description="Basic and acidic residues" evidence="1">
    <location>
        <begin position="130"/>
        <end position="141"/>
    </location>
</feature>
<evidence type="ECO:0000313" key="3">
    <source>
        <dbReference type="Proteomes" id="UP000596742"/>
    </source>
</evidence>
<gene>
    <name evidence="2" type="ORF">MGAL_10B041816</name>
</gene>
<sequence>KGGNFKVVNEKVFRRQSPSVVTRERKNLLQMENVRDQEKSKLSVSKVASPSRRSIARRYSAASTLDQRKSSLVAPASGVIRRARSKSTSIITTRNNADNQQSVLKSTLLAPLGAVKLQKNSKSSSHSRFSVKENGNRRRASEPTLECYSRPSGSMESAQNNFLFVPVNIGKWRSKSKSPIRRQTAYHRNTDEASSTVFGKRHSCADVFSTGEISMATLATIKRKGKSKQLHLRKNGLNEQSEKIPEIPETPYEDINSVLNNGFSITEE</sequence>
<name>A0A8B6C5D0_MYTGA</name>
<feature type="region of interest" description="Disordered" evidence="1">
    <location>
        <begin position="117"/>
        <end position="155"/>
    </location>
</feature>
<feature type="non-terminal residue" evidence="2">
    <location>
        <position position="268"/>
    </location>
</feature>